<evidence type="ECO:0000259" key="4">
    <source>
        <dbReference type="PROSITE" id="PS50893"/>
    </source>
</evidence>
<dbReference type="GO" id="GO:0005524">
    <property type="term" value="F:ATP binding"/>
    <property type="evidence" value="ECO:0007669"/>
    <property type="project" value="UniProtKB-KW"/>
</dbReference>
<keyword evidence="3" id="KW-0067">ATP-binding</keyword>
<dbReference type="RefSeq" id="WP_088858638.1">
    <property type="nucleotide sequence ID" value="NZ_CP014862.1"/>
</dbReference>
<evidence type="ECO:0000256" key="3">
    <source>
        <dbReference type="ARBA" id="ARBA00022840"/>
    </source>
</evidence>
<dbReference type="PROSITE" id="PS00211">
    <property type="entry name" value="ABC_TRANSPORTER_1"/>
    <property type="match status" value="1"/>
</dbReference>
<evidence type="ECO:0000313" key="6">
    <source>
        <dbReference type="Proteomes" id="UP000250179"/>
    </source>
</evidence>
<dbReference type="InterPro" id="IPR003439">
    <property type="entry name" value="ABC_transporter-like_ATP-bd"/>
</dbReference>
<dbReference type="CDD" id="cd03257">
    <property type="entry name" value="ABC_NikE_OppD_transporters"/>
    <property type="match status" value="1"/>
</dbReference>
<sequence>MSDPLVKVEHLTRIFKSGLIGGFQIKAVDDVSFNIREGEIISLVGESGSGKTTIGRIILRLLPPTSGRILFKGEDIMKFDKKRLKSYYKQVQAVFQDPFASFNPVYPIDRVFDMVFDSFFPETGRGERDELIAKSLEDVGLNPDEVLGKYPHQFSGGQLQRILIARALLVEPSLLVADEAVSMLDASTRIDILNLLGEVRDRLGTSVLFVTHDLALGYYISDTTLIMYRGRLVEFGDTEKIFKNPLHPYTKMLLESVPDLNVKWEFKGEIRPEEEERAVYEIAGCNYAPRCPFATEKCWKVRPKVIEFEKNHWVACHLYGGE</sequence>
<dbReference type="SMART" id="SM00382">
    <property type="entry name" value="AAA"/>
    <property type="match status" value="1"/>
</dbReference>
<name>A0A2Z2MF66_THEPR</name>
<evidence type="ECO:0000313" key="5">
    <source>
        <dbReference type="EMBL" id="ASJ03382.1"/>
    </source>
</evidence>
<dbReference type="InterPro" id="IPR027417">
    <property type="entry name" value="P-loop_NTPase"/>
</dbReference>
<dbReference type="PANTHER" id="PTHR43230">
    <property type="entry name" value="ABC-TYPE DIPEPTIDE/OLIGOPEPTIDE TRANSPORT SYSTEM, ATPASE COMPONENT"/>
    <property type="match status" value="1"/>
</dbReference>
<dbReference type="SUPFAM" id="SSF52540">
    <property type="entry name" value="P-loop containing nucleoside triphosphate hydrolases"/>
    <property type="match status" value="1"/>
</dbReference>
<evidence type="ECO:0000256" key="2">
    <source>
        <dbReference type="ARBA" id="ARBA00022741"/>
    </source>
</evidence>
<dbReference type="GO" id="GO:0015833">
    <property type="term" value="P:peptide transport"/>
    <property type="evidence" value="ECO:0007669"/>
    <property type="project" value="InterPro"/>
</dbReference>
<dbReference type="OrthoDB" id="18209at2157"/>
<dbReference type="NCBIfam" id="TIGR01727">
    <property type="entry name" value="oligo_HPY"/>
    <property type="match status" value="1"/>
</dbReference>
<dbReference type="PROSITE" id="PS50893">
    <property type="entry name" value="ABC_TRANSPORTER_2"/>
    <property type="match status" value="1"/>
</dbReference>
<dbReference type="Gene3D" id="3.40.50.300">
    <property type="entry name" value="P-loop containing nucleotide triphosphate hydrolases"/>
    <property type="match status" value="1"/>
</dbReference>
<reference evidence="5 6" key="1">
    <citation type="submission" date="2016-03" db="EMBL/GenBank/DDBJ databases">
        <title>Complete genome sequence of Thermococcus profundus strain DT5432.</title>
        <authorList>
            <person name="Oger P.M."/>
        </authorList>
    </citation>
    <scope>NUCLEOTIDE SEQUENCE [LARGE SCALE GENOMIC DNA]</scope>
    <source>
        <strain evidence="5 6">DT 5432</strain>
    </source>
</reference>
<dbReference type="Proteomes" id="UP000250179">
    <property type="component" value="Chromosome"/>
</dbReference>
<dbReference type="PANTHER" id="PTHR43230:SF3">
    <property type="entry name" value="ABC-TYPE DIPEPTIDE_OLIGOPEPTIDE TRANSPORT SYSTEM, ATPASE COMPONENT"/>
    <property type="match status" value="1"/>
</dbReference>
<keyword evidence="1" id="KW-0813">Transport</keyword>
<proteinExistence type="predicted"/>
<gene>
    <name evidence="5" type="ORF">A3L09_08980</name>
</gene>
<keyword evidence="2" id="KW-0547">Nucleotide-binding</keyword>
<dbReference type="Pfam" id="PF08352">
    <property type="entry name" value="oligo_HPY"/>
    <property type="match status" value="1"/>
</dbReference>
<keyword evidence="6" id="KW-1185">Reference proteome</keyword>
<dbReference type="EMBL" id="CP014862">
    <property type="protein sequence ID" value="ASJ03382.1"/>
    <property type="molecule type" value="Genomic_DNA"/>
</dbReference>
<protein>
    <submittedName>
        <fullName evidence="5">Peptide ABC transporter</fullName>
    </submittedName>
</protein>
<feature type="domain" description="ABC transporter" evidence="4">
    <location>
        <begin position="6"/>
        <end position="254"/>
    </location>
</feature>
<dbReference type="Pfam" id="PF00005">
    <property type="entry name" value="ABC_tran"/>
    <property type="match status" value="1"/>
</dbReference>
<dbReference type="InterPro" id="IPR013563">
    <property type="entry name" value="Oligopep_ABC_C"/>
</dbReference>
<dbReference type="InterPro" id="IPR017871">
    <property type="entry name" value="ABC_transporter-like_CS"/>
</dbReference>
<organism evidence="5 6">
    <name type="scientific">Thermococcus profundus</name>
    <dbReference type="NCBI Taxonomy" id="49899"/>
    <lineage>
        <taxon>Archaea</taxon>
        <taxon>Methanobacteriati</taxon>
        <taxon>Methanobacteriota</taxon>
        <taxon>Thermococci</taxon>
        <taxon>Thermococcales</taxon>
        <taxon>Thermococcaceae</taxon>
        <taxon>Thermococcus</taxon>
    </lineage>
</organism>
<dbReference type="AlphaFoldDB" id="A0A2Z2MF66"/>
<accession>A0A2Z2MF66</accession>
<dbReference type="GeneID" id="33320547"/>
<dbReference type="KEGG" id="tprf:A3L09_08980"/>
<evidence type="ECO:0000256" key="1">
    <source>
        <dbReference type="ARBA" id="ARBA00022448"/>
    </source>
</evidence>
<dbReference type="InterPro" id="IPR003593">
    <property type="entry name" value="AAA+_ATPase"/>
</dbReference>
<dbReference type="GO" id="GO:0016887">
    <property type="term" value="F:ATP hydrolysis activity"/>
    <property type="evidence" value="ECO:0007669"/>
    <property type="project" value="InterPro"/>
</dbReference>